<evidence type="ECO:0000313" key="1">
    <source>
        <dbReference type="EMBL" id="RQH30272.1"/>
    </source>
</evidence>
<name>A0A3N6P671_9CYAN</name>
<protein>
    <recommendedName>
        <fullName evidence="3">Calcium-binding protein</fullName>
    </recommendedName>
</protein>
<evidence type="ECO:0000313" key="2">
    <source>
        <dbReference type="Proteomes" id="UP000269154"/>
    </source>
</evidence>
<proteinExistence type="predicted"/>
<comment type="caution">
    <text evidence="1">The sequence shown here is derived from an EMBL/GenBank/DDBJ whole genome shotgun (WGS) entry which is preliminary data.</text>
</comment>
<keyword evidence="2" id="KW-1185">Reference proteome</keyword>
<accession>A0A3N6P671</accession>
<dbReference type="Proteomes" id="UP000269154">
    <property type="component" value="Unassembled WGS sequence"/>
</dbReference>
<dbReference type="EMBL" id="RCBY01000180">
    <property type="protein sequence ID" value="RQH30272.1"/>
    <property type="molecule type" value="Genomic_DNA"/>
</dbReference>
<gene>
    <name evidence="1" type="ORF">D5R40_24010</name>
</gene>
<organism evidence="1 2">
    <name type="scientific">Okeania hirsuta</name>
    <dbReference type="NCBI Taxonomy" id="1458930"/>
    <lineage>
        <taxon>Bacteria</taxon>
        <taxon>Bacillati</taxon>
        <taxon>Cyanobacteriota</taxon>
        <taxon>Cyanophyceae</taxon>
        <taxon>Oscillatoriophycideae</taxon>
        <taxon>Oscillatoriales</taxon>
        <taxon>Microcoleaceae</taxon>
        <taxon>Okeania</taxon>
    </lineage>
</organism>
<evidence type="ECO:0008006" key="3">
    <source>
        <dbReference type="Google" id="ProtNLM"/>
    </source>
</evidence>
<dbReference type="RefSeq" id="WP_124155294.1">
    <property type="nucleotide sequence ID" value="NZ_CAWOLW010000091.1"/>
</dbReference>
<dbReference type="AlphaFoldDB" id="A0A3N6P671"/>
<reference evidence="1 2" key="1">
    <citation type="journal article" date="2018" name="ACS Chem. Biol.">
        <title>Ketoreductase domain dysfunction expands chemodiversity: malyngamide biosynthesis in the cyanobacterium Okeania hirsuta.</title>
        <authorList>
            <person name="Moss N.A."/>
            <person name="Leao T."/>
            <person name="Rankin M."/>
            <person name="McCullough T.M."/>
            <person name="Qu P."/>
            <person name="Korobeynikov A."/>
            <person name="Smith J.L."/>
            <person name="Gerwick L."/>
            <person name="Gerwick W.H."/>
        </authorList>
    </citation>
    <scope>NUCLEOTIDE SEQUENCE [LARGE SCALE GENOMIC DNA]</scope>
    <source>
        <strain evidence="1 2">PAB10Feb10-1</strain>
    </source>
</reference>
<dbReference type="OrthoDB" id="447057at2"/>
<sequence>MLNNFVPGDSGVDSLTDFTSGQDKIQLDANSFDELIGPGDTFNPDEFTTLDEFAQNQDANLVYDSDQGLMYYIDADNNAIQFLQLDSNLDITGDDFETI</sequence>